<dbReference type="AlphaFoldDB" id="A0A7U2HZ00"/>
<accession>A0A7U2HZ00</accession>
<name>A0A7U2HZ00_PHANO</name>
<gene>
    <name evidence="2" type="ORF">JI435_156340</name>
</gene>
<dbReference type="Proteomes" id="UP000663193">
    <property type="component" value="Chromosome 4"/>
</dbReference>
<keyword evidence="3" id="KW-1185">Reference proteome</keyword>
<evidence type="ECO:0000256" key="1">
    <source>
        <dbReference type="SAM" id="MobiDB-lite"/>
    </source>
</evidence>
<evidence type="ECO:0000313" key="2">
    <source>
        <dbReference type="EMBL" id="QRC93856.1"/>
    </source>
</evidence>
<sequence>NKIFANCRASHTMSVKTTAASYSTAPETLLSKAYSCQHIPPSTHSSPRQNAIRTNCDASRAYKLYKAAYIKIPRLLLACLRKQPHLEHAKHSIINITHNNTKTNNKLITNYPNHQCQKHGPAATAAGSTRPCPTTPCACAAAPTTRGANWRWNSTRSSTTMMMMTKGPGGIGTRGRAARRGRDIGWR</sequence>
<protein>
    <submittedName>
        <fullName evidence="2">Uncharacterized protein</fullName>
    </submittedName>
</protein>
<evidence type="ECO:0000313" key="3">
    <source>
        <dbReference type="Proteomes" id="UP000663193"/>
    </source>
</evidence>
<reference evidence="3" key="1">
    <citation type="journal article" date="2021" name="BMC Genomics">
        <title>Chromosome-level genome assembly and manually-curated proteome of model necrotroph Parastagonospora nodorum Sn15 reveals a genome-wide trove of candidate effector homologs, and redundancy of virulence-related functions within an accessory chromosome.</title>
        <authorList>
            <person name="Bertazzoni S."/>
            <person name="Jones D.A.B."/>
            <person name="Phan H.T."/>
            <person name="Tan K.-C."/>
            <person name="Hane J.K."/>
        </authorList>
    </citation>
    <scope>NUCLEOTIDE SEQUENCE [LARGE SCALE GENOMIC DNA]</scope>
    <source>
        <strain evidence="3">SN15 / ATCC MYA-4574 / FGSC 10173)</strain>
    </source>
</reference>
<feature type="region of interest" description="Disordered" evidence="1">
    <location>
        <begin position="160"/>
        <end position="187"/>
    </location>
</feature>
<dbReference type="EMBL" id="CP069026">
    <property type="protein sequence ID" value="QRC93856.1"/>
    <property type="molecule type" value="Genomic_DNA"/>
</dbReference>
<organism evidence="2 3">
    <name type="scientific">Phaeosphaeria nodorum (strain SN15 / ATCC MYA-4574 / FGSC 10173)</name>
    <name type="common">Glume blotch fungus</name>
    <name type="synonym">Parastagonospora nodorum</name>
    <dbReference type="NCBI Taxonomy" id="321614"/>
    <lineage>
        <taxon>Eukaryota</taxon>
        <taxon>Fungi</taxon>
        <taxon>Dikarya</taxon>
        <taxon>Ascomycota</taxon>
        <taxon>Pezizomycotina</taxon>
        <taxon>Dothideomycetes</taxon>
        <taxon>Pleosporomycetidae</taxon>
        <taxon>Pleosporales</taxon>
        <taxon>Pleosporineae</taxon>
        <taxon>Phaeosphaeriaceae</taxon>
        <taxon>Parastagonospora</taxon>
    </lineage>
</organism>
<proteinExistence type="predicted"/>
<dbReference type="VEuPathDB" id="FungiDB:JI435_156340"/>
<feature type="non-terminal residue" evidence="2">
    <location>
        <position position="1"/>
    </location>
</feature>